<evidence type="ECO:0000256" key="8">
    <source>
        <dbReference type="SAM" id="MobiDB-lite"/>
    </source>
</evidence>
<dbReference type="HAMAP" id="MF_01895">
    <property type="entry name" value="RNase_R"/>
    <property type="match status" value="1"/>
</dbReference>
<dbReference type="InterPro" id="IPR003029">
    <property type="entry name" value="S1_domain"/>
</dbReference>
<keyword evidence="5 7" id="KW-0269">Exonuclease</keyword>
<dbReference type="CDD" id="cd04471">
    <property type="entry name" value="S1_RNase_R"/>
    <property type="match status" value="1"/>
</dbReference>
<dbReference type="GO" id="GO:0003723">
    <property type="term" value="F:RNA binding"/>
    <property type="evidence" value="ECO:0007669"/>
    <property type="project" value="UniProtKB-UniRule"/>
</dbReference>
<name>A0A6L5XC39_9BACT</name>
<keyword evidence="6 7" id="KW-0694">RNA-binding</keyword>
<feature type="domain" description="S1 motif" evidence="9">
    <location>
        <begin position="633"/>
        <end position="714"/>
    </location>
</feature>
<comment type="catalytic activity">
    <reaction evidence="1 7">
        <text>Exonucleolytic cleavage in the 3'- to 5'-direction to yield nucleoside 5'-phosphates.</text>
        <dbReference type="EC" id="3.1.13.1"/>
    </reaction>
</comment>
<dbReference type="InterPro" id="IPR011805">
    <property type="entry name" value="RNase_R"/>
</dbReference>
<keyword evidence="3 7" id="KW-0540">Nuclease</keyword>
<dbReference type="PANTHER" id="PTHR23355:SF9">
    <property type="entry name" value="DIS3-LIKE EXONUCLEASE 2"/>
    <property type="match status" value="1"/>
</dbReference>
<dbReference type="EC" id="3.1.13.1" evidence="7"/>
<dbReference type="SMART" id="SM00955">
    <property type="entry name" value="RNB"/>
    <property type="match status" value="1"/>
</dbReference>
<dbReference type="Proteomes" id="UP000483362">
    <property type="component" value="Unassembled WGS sequence"/>
</dbReference>
<evidence type="ECO:0000259" key="9">
    <source>
        <dbReference type="PROSITE" id="PS50126"/>
    </source>
</evidence>
<evidence type="ECO:0000256" key="1">
    <source>
        <dbReference type="ARBA" id="ARBA00001849"/>
    </source>
</evidence>
<dbReference type="PROSITE" id="PS01175">
    <property type="entry name" value="RIBONUCLEASE_II"/>
    <property type="match status" value="1"/>
</dbReference>
<dbReference type="NCBIfam" id="TIGR02063">
    <property type="entry name" value="RNase_R"/>
    <property type="match status" value="1"/>
</dbReference>
<dbReference type="InterPro" id="IPR012340">
    <property type="entry name" value="NA-bd_OB-fold"/>
</dbReference>
<dbReference type="InterPro" id="IPR050180">
    <property type="entry name" value="RNR_Ribonuclease"/>
</dbReference>
<comment type="caution">
    <text evidence="10">The sequence shown here is derived from an EMBL/GenBank/DDBJ whole genome shotgun (WGS) entry which is preliminary data.</text>
</comment>
<evidence type="ECO:0000256" key="2">
    <source>
        <dbReference type="ARBA" id="ARBA00022490"/>
    </source>
</evidence>
<feature type="compositionally biased region" description="Basic residues" evidence="8">
    <location>
        <begin position="755"/>
        <end position="767"/>
    </location>
</feature>
<evidence type="ECO:0000256" key="4">
    <source>
        <dbReference type="ARBA" id="ARBA00022801"/>
    </source>
</evidence>
<dbReference type="Pfam" id="PF17876">
    <property type="entry name" value="CSD2"/>
    <property type="match status" value="1"/>
</dbReference>
<evidence type="ECO:0000256" key="3">
    <source>
        <dbReference type="ARBA" id="ARBA00022722"/>
    </source>
</evidence>
<comment type="similarity">
    <text evidence="7">Belongs to the RNR ribonuclease family. RNase R subfamily.</text>
</comment>
<dbReference type="EMBL" id="VULT01000003">
    <property type="protein sequence ID" value="MSS16626.1"/>
    <property type="molecule type" value="Genomic_DNA"/>
</dbReference>
<dbReference type="Gene3D" id="2.40.50.140">
    <property type="entry name" value="Nucleic acid-binding proteins"/>
    <property type="match status" value="2"/>
</dbReference>
<evidence type="ECO:0000256" key="6">
    <source>
        <dbReference type="ARBA" id="ARBA00022884"/>
    </source>
</evidence>
<dbReference type="AlphaFoldDB" id="A0A6L5XC39"/>
<dbReference type="SMART" id="SM00316">
    <property type="entry name" value="S1"/>
    <property type="match status" value="1"/>
</dbReference>
<dbReference type="GO" id="GO:0005829">
    <property type="term" value="C:cytosol"/>
    <property type="evidence" value="ECO:0007669"/>
    <property type="project" value="TreeGrafter"/>
</dbReference>
<reference evidence="10 11" key="1">
    <citation type="submission" date="2019-08" db="EMBL/GenBank/DDBJ databases">
        <title>In-depth cultivation of the pig gut microbiome towards novel bacterial diversity and tailored functional studies.</title>
        <authorList>
            <person name="Wylensek D."/>
            <person name="Hitch T.C.A."/>
            <person name="Clavel T."/>
        </authorList>
    </citation>
    <scope>NUCLEOTIDE SEQUENCE [LARGE SCALE GENOMIC DNA]</scope>
    <source>
        <strain evidence="10 11">Oil-RF-744-WCA-WT-10</strain>
    </source>
</reference>
<keyword evidence="4 7" id="KW-0378">Hydrolase</keyword>
<sequence length="790" mass="89925">MANNDKLKSLKQERREFHDKVINFFNTEENIPYNYKQVSSKVGAKTPKQRALVVEILEQLEIDGFLSESTPGKFKALQRSTVEEGIFIRRSNGKNSVDTANDDGKPIFVAERNSMHALNGDKVLVHISAAREGMEPEAEVIKILERKEQVFTGTLLVKKYFALLNTDSKFLATDIFIPNEKLKGGTTGDKAVVKIVEWPEDANSPIGEVIDVLGKAGENNAEINAIMAEFGLPYKYPQNVEKAADRIDPGITAEEIAKRRDMRQVTTFTIDPKDAKDFDDALSIRKLDNGHWEIGVHIADVTHYVKPGTIIEKEAESRATSVYLVDRTVPMLPERLCNYICSLRPDEEKLTYSVIFEMDDQAKLYNYEICHTVIKSDRRFCYEEAQEVIETGKGDYAQELLKLNDLAQKLRKQRFDDGAVAFNREETSFEIDETGKPIKVVLHVSKEANKLIEEFMLLANRKVAEHIGKVKKGQHAKAFVYRVHDMPDSDKLANFGEICAHFGHKVKTHGTAKEVNKSINKLLDDIKGKPEEDLLSILAIRSMAKAVYSTNNVGHYGLAFDFYTHFTSPIRRYPDMMVHRLLDRYAKKGARSVNQADLEEECKHVSAQEQLAANAERASIKYKSVEFMGYRLGEVFTGKISGVTEWGLYVEVDETHCEGMIPVRDLDDDFYEFDEKNYYLIGRRTKKKYQLGDPITIQVARADLIKKQLDFALVDKNNPAGSHHIDKAPITESSRFTKKESKDDRKRDNYEGGKASRRQQRGHRGNSTRRAAEDRRKDKGGRKSGNRRRH</sequence>
<evidence type="ECO:0000256" key="5">
    <source>
        <dbReference type="ARBA" id="ARBA00022839"/>
    </source>
</evidence>
<dbReference type="PANTHER" id="PTHR23355">
    <property type="entry name" value="RIBONUCLEASE"/>
    <property type="match status" value="1"/>
</dbReference>
<keyword evidence="2 7" id="KW-0963">Cytoplasm</keyword>
<dbReference type="GO" id="GO:0008859">
    <property type="term" value="F:exoribonuclease II activity"/>
    <property type="evidence" value="ECO:0007669"/>
    <property type="project" value="UniProtKB-UniRule"/>
</dbReference>
<feature type="compositionally biased region" description="Basic and acidic residues" evidence="8">
    <location>
        <begin position="723"/>
        <end position="751"/>
    </location>
</feature>
<dbReference type="GO" id="GO:0006402">
    <property type="term" value="P:mRNA catabolic process"/>
    <property type="evidence" value="ECO:0007669"/>
    <property type="project" value="TreeGrafter"/>
</dbReference>
<protein>
    <recommendedName>
        <fullName evidence="7">Ribonuclease R</fullName>
        <shortName evidence="7">RNase R</shortName>
        <ecNumber evidence="7">3.1.13.1</ecNumber>
    </recommendedName>
</protein>
<proteinExistence type="inferred from homology"/>
<comment type="subcellular location">
    <subcellularLocation>
        <location evidence="7">Cytoplasm</location>
    </subcellularLocation>
</comment>
<dbReference type="Pfam" id="PF00773">
    <property type="entry name" value="RNB"/>
    <property type="match status" value="1"/>
</dbReference>
<evidence type="ECO:0000256" key="7">
    <source>
        <dbReference type="HAMAP-Rule" id="MF_01895"/>
    </source>
</evidence>
<organism evidence="10 11">
    <name type="scientific">Sodaliphilus pleomorphus</name>
    <dbReference type="NCBI Taxonomy" id="2606626"/>
    <lineage>
        <taxon>Bacteria</taxon>
        <taxon>Pseudomonadati</taxon>
        <taxon>Bacteroidota</taxon>
        <taxon>Bacteroidia</taxon>
        <taxon>Bacteroidales</taxon>
        <taxon>Muribaculaceae</taxon>
        <taxon>Sodaliphilus</taxon>
    </lineage>
</organism>
<comment type="function">
    <text evidence="7">3'-5' exoribonuclease that releases 5'-nucleoside monophosphates and is involved in maturation of structured RNAs.</text>
</comment>
<dbReference type="Pfam" id="PF00575">
    <property type="entry name" value="S1"/>
    <property type="match status" value="1"/>
</dbReference>
<keyword evidence="11" id="KW-1185">Reference proteome</keyword>
<feature type="compositionally biased region" description="Basic residues" evidence="8">
    <location>
        <begin position="778"/>
        <end position="790"/>
    </location>
</feature>
<dbReference type="InterPro" id="IPR001900">
    <property type="entry name" value="RNase_II/R"/>
</dbReference>
<evidence type="ECO:0000313" key="11">
    <source>
        <dbReference type="Proteomes" id="UP000483362"/>
    </source>
</evidence>
<dbReference type="InterPro" id="IPR022966">
    <property type="entry name" value="RNase_II/R_CS"/>
</dbReference>
<dbReference type="InterPro" id="IPR040476">
    <property type="entry name" value="CSD2"/>
</dbReference>
<evidence type="ECO:0000313" key="10">
    <source>
        <dbReference type="EMBL" id="MSS16626.1"/>
    </source>
</evidence>
<dbReference type="NCBIfam" id="TIGR00358">
    <property type="entry name" value="3_prime_RNase"/>
    <property type="match status" value="1"/>
</dbReference>
<dbReference type="InterPro" id="IPR004476">
    <property type="entry name" value="RNase_II/RNase_R"/>
</dbReference>
<feature type="region of interest" description="Disordered" evidence="8">
    <location>
        <begin position="717"/>
        <end position="790"/>
    </location>
</feature>
<dbReference type="SUPFAM" id="SSF50249">
    <property type="entry name" value="Nucleic acid-binding proteins"/>
    <property type="match status" value="4"/>
</dbReference>
<gene>
    <name evidence="7 10" type="primary">rnr</name>
    <name evidence="10" type="ORF">FYJ29_02395</name>
</gene>
<dbReference type="PROSITE" id="PS50126">
    <property type="entry name" value="S1"/>
    <property type="match status" value="1"/>
</dbReference>
<accession>A0A6L5XC39</accession>